<accession>A0ABT1QNY3</accession>
<dbReference type="SUPFAM" id="SSF54909">
    <property type="entry name" value="Dimeric alpha+beta barrel"/>
    <property type="match status" value="1"/>
</dbReference>
<dbReference type="Pfam" id="PF14114">
    <property type="entry name" value="DUF4286"/>
    <property type="match status" value="1"/>
</dbReference>
<reference evidence="1" key="1">
    <citation type="submission" date="2022-07" db="EMBL/GenBank/DDBJ databases">
        <title>Tahibacter sp., a new gammaproteobacterium isolated from the silt sample collected at pig farm.</title>
        <authorList>
            <person name="Chen H."/>
        </authorList>
    </citation>
    <scope>NUCLEOTIDE SEQUENCE</scope>
    <source>
        <strain evidence="1">P2K</strain>
    </source>
</reference>
<organism evidence="1 2">
    <name type="scientific">Tahibacter harae</name>
    <dbReference type="NCBI Taxonomy" id="2963937"/>
    <lineage>
        <taxon>Bacteria</taxon>
        <taxon>Pseudomonadati</taxon>
        <taxon>Pseudomonadota</taxon>
        <taxon>Gammaproteobacteria</taxon>
        <taxon>Lysobacterales</taxon>
        <taxon>Rhodanobacteraceae</taxon>
        <taxon>Tahibacter</taxon>
    </lineage>
</organism>
<dbReference type="InterPro" id="IPR011008">
    <property type="entry name" value="Dimeric_a/b-barrel"/>
</dbReference>
<keyword evidence="2" id="KW-1185">Reference proteome</keyword>
<protein>
    <submittedName>
        <fullName evidence="1">DUF4286 family protein</fullName>
    </submittedName>
</protein>
<comment type="caution">
    <text evidence="1">The sequence shown here is derived from an EMBL/GenBank/DDBJ whole genome shotgun (WGS) entry which is preliminary data.</text>
</comment>
<evidence type="ECO:0000313" key="1">
    <source>
        <dbReference type="EMBL" id="MCQ4164028.1"/>
    </source>
</evidence>
<dbReference type="InterPro" id="IPR025563">
    <property type="entry name" value="DUF4286"/>
</dbReference>
<gene>
    <name evidence="1" type="ORF">NM961_04825</name>
</gene>
<proteinExistence type="predicted"/>
<evidence type="ECO:0000313" key="2">
    <source>
        <dbReference type="Proteomes" id="UP001165498"/>
    </source>
</evidence>
<dbReference type="EMBL" id="JANFQO010000003">
    <property type="protein sequence ID" value="MCQ4164028.1"/>
    <property type="molecule type" value="Genomic_DNA"/>
</dbReference>
<name>A0ABT1QNY3_9GAMM</name>
<dbReference type="Proteomes" id="UP001165498">
    <property type="component" value="Unassembled WGS sequence"/>
</dbReference>
<sequence>MIVYEVSLEVDHAIVAPYLAWLRDHIAQILALPGFVDAHLYERRDVAVDAPRHSLVVVYRLSDEPALENYFTHHAAALRADGQARFPGQFSATRRVLREL</sequence>
<dbReference type="RefSeq" id="WP_255911989.1">
    <property type="nucleotide sequence ID" value="NZ_JANFQO010000003.1"/>
</dbReference>